<reference evidence="1" key="1">
    <citation type="submission" date="2015-08" db="EMBL/GenBank/DDBJ databases">
        <authorList>
            <person name="Babu N.S."/>
            <person name="Beckwith C.J."/>
            <person name="Beseler K.G."/>
            <person name="Brison A."/>
            <person name="Carone J.V."/>
            <person name="Caskin T.P."/>
            <person name="Diamond M."/>
            <person name="Durham M.E."/>
            <person name="Foxe J.M."/>
            <person name="Go M."/>
            <person name="Henderson B.A."/>
            <person name="Jones I.B."/>
            <person name="McGettigan J.A."/>
            <person name="Micheletti S.J."/>
            <person name="Nasrallah M.E."/>
            <person name="Ortiz D."/>
            <person name="Piller C.R."/>
            <person name="Privatt S.R."/>
            <person name="Schneider S.L."/>
            <person name="Sharp S."/>
            <person name="Smith T.C."/>
            <person name="Stanton J.D."/>
            <person name="Ullery H.E."/>
            <person name="Wilson R.J."/>
            <person name="Serrano M.G."/>
            <person name="Buck G."/>
            <person name="Lee V."/>
            <person name="Wang Y."/>
            <person name="Carvalho R."/>
            <person name="Voegtly L."/>
            <person name="Shi R."/>
            <person name="Duckworth R."/>
            <person name="Johnson A."/>
            <person name="Loviza R."/>
            <person name="Walstead R."/>
            <person name="Shah Z."/>
            <person name="Kiflezghi M."/>
            <person name="Wade K."/>
            <person name="Ball S.L."/>
            <person name="Bradley K.W."/>
            <person name="Asai D.J."/>
            <person name="Bowman C.A."/>
            <person name="Russell D.A."/>
            <person name="Pope W.H."/>
            <person name="Jacobs-Sera D."/>
            <person name="Hendrix R.W."/>
            <person name="Hatfull G.F."/>
        </authorList>
    </citation>
    <scope>NUCLEOTIDE SEQUENCE</scope>
</reference>
<gene>
    <name evidence="1" type="ORF">NOCA2290003</name>
</gene>
<dbReference type="PROSITE" id="PS51257">
    <property type="entry name" value="PROKAR_LIPOPROTEIN"/>
    <property type="match status" value="1"/>
</dbReference>
<dbReference type="AlphaFoldDB" id="A0A2P2C0U9"/>
<organism evidence="1">
    <name type="scientific">metagenome</name>
    <dbReference type="NCBI Taxonomy" id="256318"/>
    <lineage>
        <taxon>unclassified sequences</taxon>
        <taxon>metagenomes</taxon>
    </lineage>
</organism>
<name>A0A2P2C0U9_9ZZZZ</name>
<dbReference type="Gene3D" id="2.50.20.20">
    <property type="match status" value="1"/>
</dbReference>
<sequence length="251" mass="25517">MNRTARRIIEGAAGIVLVSALAACGGGSDSDGDGGDDAASAKAADDFAKQSAEEIQKAAVADMKELDSMTMSGELTQGSGTLGLELSLNTDGECKGTITVGDGSAELINVGKNSYLKADEAFWVATGGSEEQGKAVVELLDGKWAIIPADGGFGQICDLDSLLSGFDAKNSESPTVGDVTEVDGQEAVEVSSTKDGGTVSALVATGEKHYILKIGQEGGSEPGSFTFSDFDADFEVEAPAKDETVDLSQAG</sequence>
<keyword evidence="1" id="KW-0449">Lipoprotein</keyword>
<protein>
    <submittedName>
        <fullName evidence="1">Putative Lipoprotein</fullName>
    </submittedName>
</protein>
<evidence type="ECO:0000313" key="1">
    <source>
        <dbReference type="EMBL" id="CUR55616.1"/>
    </source>
</evidence>
<proteinExistence type="predicted"/>
<accession>A0A2P2C0U9</accession>
<dbReference type="EMBL" id="CZKA01000022">
    <property type="protein sequence ID" value="CUR55616.1"/>
    <property type="molecule type" value="Genomic_DNA"/>
</dbReference>